<evidence type="ECO:0000259" key="2">
    <source>
        <dbReference type="PROSITE" id="PS50943"/>
    </source>
</evidence>
<protein>
    <submittedName>
        <fullName evidence="3">Helix-turn-helix transcriptional regulator</fullName>
    </submittedName>
</protein>
<dbReference type="InterPro" id="IPR010982">
    <property type="entry name" value="Lambda_DNA-bd_dom_sf"/>
</dbReference>
<keyword evidence="1" id="KW-0238">DNA-binding</keyword>
<dbReference type="RefSeq" id="WP_253059549.1">
    <property type="nucleotide sequence ID" value="NZ_JAMXWM010000004.1"/>
</dbReference>
<dbReference type="PANTHER" id="PTHR46558:SF4">
    <property type="entry name" value="DNA-BIDING PHAGE PROTEIN"/>
    <property type="match status" value="1"/>
</dbReference>
<comment type="caution">
    <text evidence="3">The sequence shown here is derived from an EMBL/GenBank/DDBJ whole genome shotgun (WGS) entry which is preliminary data.</text>
</comment>
<sequence>MNAVENSRRKSFQLHRKKKNVAQLKAAVDLGISESQFRNVETGRCDPSAKLMFRMAKYFETTVEDLFPDLMEEDSEKTS</sequence>
<dbReference type="EMBL" id="JBHUMQ010000003">
    <property type="protein sequence ID" value="MFD2692448.1"/>
    <property type="molecule type" value="Genomic_DNA"/>
</dbReference>
<reference evidence="4" key="1">
    <citation type="journal article" date="2019" name="Int. J. Syst. Evol. Microbiol.">
        <title>The Global Catalogue of Microorganisms (GCM) 10K type strain sequencing project: providing services to taxonomists for standard genome sequencing and annotation.</title>
        <authorList>
            <consortium name="The Broad Institute Genomics Platform"/>
            <consortium name="The Broad Institute Genome Sequencing Center for Infectious Disease"/>
            <person name="Wu L."/>
            <person name="Ma J."/>
        </authorList>
    </citation>
    <scope>NUCLEOTIDE SEQUENCE [LARGE SCALE GENOMIC DNA]</scope>
    <source>
        <strain evidence="4">TISTR 2466</strain>
    </source>
</reference>
<proteinExistence type="predicted"/>
<dbReference type="PROSITE" id="PS50943">
    <property type="entry name" value="HTH_CROC1"/>
    <property type="match status" value="1"/>
</dbReference>
<dbReference type="CDD" id="cd00093">
    <property type="entry name" value="HTH_XRE"/>
    <property type="match status" value="1"/>
</dbReference>
<dbReference type="SUPFAM" id="SSF47413">
    <property type="entry name" value="lambda repressor-like DNA-binding domains"/>
    <property type="match status" value="1"/>
</dbReference>
<gene>
    <name evidence="3" type="ORF">ACFSUE_02155</name>
</gene>
<dbReference type="Gene3D" id="1.10.260.40">
    <property type="entry name" value="lambda repressor-like DNA-binding domains"/>
    <property type="match status" value="1"/>
</dbReference>
<keyword evidence="4" id="KW-1185">Reference proteome</keyword>
<organism evidence="3 4">
    <name type="scientific">Sporolactobacillus shoreicorticis</name>
    <dbReference type="NCBI Taxonomy" id="1923877"/>
    <lineage>
        <taxon>Bacteria</taxon>
        <taxon>Bacillati</taxon>
        <taxon>Bacillota</taxon>
        <taxon>Bacilli</taxon>
        <taxon>Bacillales</taxon>
        <taxon>Sporolactobacillaceae</taxon>
        <taxon>Sporolactobacillus</taxon>
    </lineage>
</organism>
<evidence type="ECO:0000313" key="3">
    <source>
        <dbReference type="EMBL" id="MFD2692448.1"/>
    </source>
</evidence>
<name>A0ABW5RY80_9BACL</name>
<dbReference type="InterPro" id="IPR001387">
    <property type="entry name" value="Cro/C1-type_HTH"/>
</dbReference>
<dbReference type="PANTHER" id="PTHR46558">
    <property type="entry name" value="TRACRIPTIONAL REGULATORY PROTEIN-RELATED-RELATED"/>
    <property type="match status" value="1"/>
</dbReference>
<dbReference type="Proteomes" id="UP001597399">
    <property type="component" value="Unassembled WGS sequence"/>
</dbReference>
<dbReference type="SMART" id="SM00530">
    <property type="entry name" value="HTH_XRE"/>
    <property type="match status" value="1"/>
</dbReference>
<evidence type="ECO:0000256" key="1">
    <source>
        <dbReference type="ARBA" id="ARBA00023125"/>
    </source>
</evidence>
<accession>A0ABW5RY80</accession>
<evidence type="ECO:0000313" key="4">
    <source>
        <dbReference type="Proteomes" id="UP001597399"/>
    </source>
</evidence>
<feature type="domain" description="HTH cro/C1-type" evidence="2">
    <location>
        <begin position="16"/>
        <end position="66"/>
    </location>
</feature>